<accession>A0AAV1CUN4</accession>
<organism evidence="2 3">
    <name type="scientific">Oldenlandia corymbosa var. corymbosa</name>
    <dbReference type="NCBI Taxonomy" id="529605"/>
    <lineage>
        <taxon>Eukaryota</taxon>
        <taxon>Viridiplantae</taxon>
        <taxon>Streptophyta</taxon>
        <taxon>Embryophyta</taxon>
        <taxon>Tracheophyta</taxon>
        <taxon>Spermatophyta</taxon>
        <taxon>Magnoliopsida</taxon>
        <taxon>eudicotyledons</taxon>
        <taxon>Gunneridae</taxon>
        <taxon>Pentapetalae</taxon>
        <taxon>asterids</taxon>
        <taxon>lamiids</taxon>
        <taxon>Gentianales</taxon>
        <taxon>Rubiaceae</taxon>
        <taxon>Rubioideae</taxon>
        <taxon>Spermacoceae</taxon>
        <taxon>Hedyotis-Oldenlandia complex</taxon>
        <taxon>Oldenlandia</taxon>
    </lineage>
</organism>
<evidence type="ECO:0000313" key="3">
    <source>
        <dbReference type="Proteomes" id="UP001161247"/>
    </source>
</evidence>
<reference evidence="2" key="1">
    <citation type="submission" date="2023-03" db="EMBL/GenBank/DDBJ databases">
        <authorList>
            <person name="Julca I."/>
        </authorList>
    </citation>
    <scope>NUCLEOTIDE SEQUENCE</scope>
</reference>
<dbReference type="InterPro" id="IPR032675">
    <property type="entry name" value="LRR_dom_sf"/>
</dbReference>
<dbReference type="SUPFAM" id="SSF52047">
    <property type="entry name" value="RNI-like"/>
    <property type="match status" value="1"/>
</dbReference>
<dbReference type="Pfam" id="PF08387">
    <property type="entry name" value="FBD"/>
    <property type="match status" value="1"/>
</dbReference>
<dbReference type="InterPro" id="IPR036047">
    <property type="entry name" value="F-box-like_dom_sf"/>
</dbReference>
<sequence length="432" mass="49243">MAKSTEKLQDCSKDESITVDRISDLHDSLLCYILCFLPTKFAVATSVLSRRWKSIWTMVTTLNFDYSNFNVEKTTKISKFVDFVNNVLLHLDVGRLESFHLNWWEEECQGVYVNSWVSNAIMRNVRFLDLHVCTYDNVAQVPASLFTCGSLEHVELEGYIVVKVPSVVSLPLLKSLILYSVTYETDLDVPRLISGCPVLHVLMMQRHPKDNVQVYKISSASLKHLTVYDFDYSEAVDDAKRKKLEIDPPAIESLEIWDDMKELFVKTRLNSVKDVKLYLDFDAERINSIVKAFQALEHTKFLKLEGTVMEALNHVPTISLSVKFSNLTQLDIECHCCHWRALLVMLGDPVQVPECLSSSLAKISITGLKGLKDEISLIKYLLKHGSGMRRIKLHSAPDHCALKDKFQMQREISLLCAISATSHVHFDGNHIF</sequence>
<dbReference type="InterPro" id="IPR053781">
    <property type="entry name" value="F-box_AtFBL13-like"/>
</dbReference>
<gene>
    <name evidence="2" type="ORF">OLC1_LOCUS9173</name>
</gene>
<dbReference type="SMART" id="SM00579">
    <property type="entry name" value="FBD"/>
    <property type="match status" value="1"/>
</dbReference>
<evidence type="ECO:0000313" key="2">
    <source>
        <dbReference type="EMBL" id="CAI9099091.1"/>
    </source>
</evidence>
<keyword evidence="3" id="KW-1185">Reference proteome</keyword>
<name>A0AAV1CUN4_OLDCO</name>
<dbReference type="InterPro" id="IPR001810">
    <property type="entry name" value="F-box_dom"/>
</dbReference>
<protein>
    <submittedName>
        <fullName evidence="2">OLC1v1035862C1</fullName>
    </submittedName>
</protein>
<dbReference type="InterPro" id="IPR006566">
    <property type="entry name" value="FBD"/>
</dbReference>
<dbReference type="PANTHER" id="PTHR31900:SF34">
    <property type="entry name" value="EMB|CAB62440.1-RELATED"/>
    <property type="match status" value="1"/>
</dbReference>
<dbReference type="Gene3D" id="3.80.10.10">
    <property type="entry name" value="Ribonuclease Inhibitor"/>
    <property type="match status" value="1"/>
</dbReference>
<evidence type="ECO:0000259" key="1">
    <source>
        <dbReference type="SMART" id="SM00579"/>
    </source>
</evidence>
<dbReference type="EMBL" id="OX459120">
    <property type="protein sequence ID" value="CAI9099091.1"/>
    <property type="molecule type" value="Genomic_DNA"/>
</dbReference>
<dbReference type="Pfam" id="PF00646">
    <property type="entry name" value="F-box"/>
    <property type="match status" value="1"/>
</dbReference>
<dbReference type="CDD" id="cd22160">
    <property type="entry name" value="F-box_AtFBL13-like"/>
    <property type="match status" value="1"/>
</dbReference>
<dbReference type="Pfam" id="PF24758">
    <property type="entry name" value="LRR_At5g56370"/>
    <property type="match status" value="1"/>
</dbReference>
<feature type="domain" description="FBD" evidence="1">
    <location>
        <begin position="354"/>
        <end position="427"/>
    </location>
</feature>
<dbReference type="InterPro" id="IPR055411">
    <property type="entry name" value="LRR_FXL15/At3g58940/PEG3-like"/>
</dbReference>
<dbReference type="AlphaFoldDB" id="A0AAV1CUN4"/>
<dbReference type="InterPro" id="IPR050232">
    <property type="entry name" value="FBL13/AtMIF1-like"/>
</dbReference>
<dbReference type="PANTHER" id="PTHR31900">
    <property type="entry name" value="F-BOX/RNI SUPERFAMILY PROTEIN-RELATED"/>
    <property type="match status" value="1"/>
</dbReference>
<proteinExistence type="predicted"/>
<dbReference type="SUPFAM" id="SSF81383">
    <property type="entry name" value="F-box domain"/>
    <property type="match status" value="1"/>
</dbReference>
<dbReference type="Proteomes" id="UP001161247">
    <property type="component" value="Chromosome 3"/>
</dbReference>